<gene>
    <name evidence="2" type="ORF">KY5_1043</name>
</gene>
<evidence type="ECO:0000259" key="1">
    <source>
        <dbReference type="PROSITE" id="PS50075"/>
    </source>
</evidence>
<dbReference type="Gene3D" id="1.10.1200.10">
    <property type="entry name" value="ACP-like"/>
    <property type="match status" value="1"/>
</dbReference>
<reference evidence="2 3" key="1">
    <citation type="submission" date="2017-08" db="EMBL/GenBank/DDBJ databases">
        <title>Complete Genome Sequence of Streptomyces formicae KY5, the formicamycin producer.</title>
        <authorList>
            <person name="Holmes N.A."/>
            <person name="Devine R."/>
            <person name="Qin Z."/>
            <person name="Seipke R.F."/>
            <person name="Wilkinson B."/>
            <person name="Hutchings M.I."/>
        </authorList>
    </citation>
    <scope>NUCLEOTIDE SEQUENCE [LARGE SCALE GENOMIC DNA]</scope>
    <source>
        <strain evidence="2 3">KY5</strain>
    </source>
</reference>
<dbReference type="KEGG" id="sfk:KY5_1043"/>
<dbReference type="AlphaFoldDB" id="A0A291Q2U7"/>
<dbReference type="EMBL" id="CP022685">
    <property type="protein sequence ID" value="ATL26061.1"/>
    <property type="molecule type" value="Genomic_DNA"/>
</dbReference>
<dbReference type="PROSITE" id="PS50075">
    <property type="entry name" value="CARRIER"/>
    <property type="match status" value="1"/>
</dbReference>
<dbReference type="InterPro" id="IPR009081">
    <property type="entry name" value="PP-bd_ACP"/>
</dbReference>
<dbReference type="Proteomes" id="UP000221011">
    <property type="component" value="Chromosome"/>
</dbReference>
<evidence type="ECO:0000313" key="3">
    <source>
        <dbReference type="Proteomes" id="UP000221011"/>
    </source>
</evidence>
<organism evidence="2 3">
    <name type="scientific">Streptomyces formicae</name>
    <dbReference type="NCBI Taxonomy" id="1616117"/>
    <lineage>
        <taxon>Bacteria</taxon>
        <taxon>Bacillati</taxon>
        <taxon>Actinomycetota</taxon>
        <taxon>Actinomycetes</taxon>
        <taxon>Kitasatosporales</taxon>
        <taxon>Streptomycetaceae</taxon>
        <taxon>Streptomyces</taxon>
    </lineage>
</organism>
<dbReference type="Pfam" id="PF00550">
    <property type="entry name" value="PP-binding"/>
    <property type="match status" value="1"/>
</dbReference>
<dbReference type="SUPFAM" id="SSF47336">
    <property type="entry name" value="ACP-like"/>
    <property type="match status" value="1"/>
</dbReference>
<proteinExistence type="predicted"/>
<keyword evidence="3" id="KW-1185">Reference proteome</keyword>
<protein>
    <recommendedName>
        <fullName evidence="1">Carrier domain-containing protein</fullName>
    </recommendedName>
</protein>
<name>A0A291Q2U7_9ACTN</name>
<accession>A0A291Q2U7</accession>
<dbReference type="RefSeq" id="WP_098241091.1">
    <property type="nucleotide sequence ID" value="NZ_CP022685.1"/>
</dbReference>
<evidence type="ECO:0000313" key="2">
    <source>
        <dbReference type="EMBL" id="ATL26061.1"/>
    </source>
</evidence>
<feature type="domain" description="Carrier" evidence="1">
    <location>
        <begin position="4"/>
        <end position="86"/>
    </location>
</feature>
<sequence>MHTADQTEISTRVLALLEKRFGDTVLSLAPDADLSDALPGFDSLAALEYVTAVESEFDFEVDFVGDDVRYWFSTLVRTSEYVRERVEDQAA</sequence>
<dbReference type="InterPro" id="IPR036736">
    <property type="entry name" value="ACP-like_sf"/>
</dbReference>